<dbReference type="Gene3D" id="3.80.10.10">
    <property type="entry name" value="Ribonuclease Inhibitor"/>
    <property type="match status" value="1"/>
</dbReference>
<dbReference type="SUPFAM" id="SSF52058">
    <property type="entry name" value="L domain-like"/>
    <property type="match status" value="1"/>
</dbReference>
<dbReference type="Pfam" id="PF00069">
    <property type="entry name" value="Pkinase"/>
    <property type="match status" value="1"/>
</dbReference>
<proteinExistence type="predicted"/>
<organism evidence="7 8">
    <name type="scientific">Fimbriiglobus ruber</name>
    <dbReference type="NCBI Taxonomy" id="1908690"/>
    <lineage>
        <taxon>Bacteria</taxon>
        <taxon>Pseudomonadati</taxon>
        <taxon>Planctomycetota</taxon>
        <taxon>Planctomycetia</taxon>
        <taxon>Gemmatales</taxon>
        <taxon>Gemmataceae</taxon>
        <taxon>Fimbriiglobus</taxon>
    </lineage>
</organism>
<dbReference type="RefSeq" id="WP_088251624.1">
    <property type="nucleotide sequence ID" value="NZ_NIDE01000001.1"/>
</dbReference>
<keyword evidence="4" id="KW-0067">ATP-binding</keyword>
<dbReference type="CDD" id="cd14014">
    <property type="entry name" value="STKc_PknB_like"/>
    <property type="match status" value="1"/>
</dbReference>
<evidence type="ECO:0000256" key="2">
    <source>
        <dbReference type="ARBA" id="ARBA00022741"/>
    </source>
</evidence>
<dbReference type="OrthoDB" id="238911at2"/>
<feature type="region of interest" description="Disordered" evidence="5">
    <location>
        <begin position="343"/>
        <end position="367"/>
    </location>
</feature>
<keyword evidence="1" id="KW-0808">Transferase</keyword>
<dbReference type="Proteomes" id="UP000214646">
    <property type="component" value="Unassembled WGS sequence"/>
</dbReference>
<gene>
    <name evidence="7" type="ORF">FRUB_00087</name>
</gene>
<evidence type="ECO:0000259" key="6">
    <source>
        <dbReference type="PROSITE" id="PS50011"/>
    </source>
</evidence>
<comment type="caution">
    <text evidence="7">The sequence shown here is derived from an EMBL/GenBank/DDBJ whole genome shotgun (WGS) entry which is preliminary data.</text>
</comment>
<dbReference type="EMBL" id="NIDE01000001">
    <property type="protein sequence ID" value="OWK46388.1"/>
    <property type="molecule type" value="Genomic_DNA"/>
</dbReference>
<name>A0A225E6F1_9BACT</name>
<evidence type="ECO:0000256" key="5">
    <source>
        <dbReference type="SAM" id="MobiDB-lite"/>
    </source>
</evidence>
<feature type="compositionally biased region" description="Low complexity" evidence="5">
    <location>
        <begin position="343"/>
        <end position="354"/>
    </location>
</feature>
<evidence type="ECO:0000256" key="4">
    <source>
        <dbReference type="ARBA" id="ARBA00022840"/>
    </source>
</evidence>
<dbReference type="SMART" id="SM00220">
    <property type="entry name" value="S_TKc"/>
    <property type="match status" value="1"/>
</dbReference>
<protein>
    <submittedName>
        <fullName evidence="7">Serine/threonine-protein kinase pkn3</fullName>
    </submittedName>
</protein>
<dbReference type="Gene3D" id="3.30.200.20">
    <property type="entry name" value="Phosphorylase Kinase, domain 1"/>
    <property type="match status" value="1"/>
</dbReference>
<dbReference type="InterPro" id="IPR000719">
    <property type="entry name" value="Prot_kinase_dom"/>
</dbReference>
<evidence type="ECO:0000256" key="3">
    <source>
        <dbReference type="ARBA" id="ARBA00022777"/>
    </source>
</evidence>
<dbReference type="GO" id="GO:0004674">
    <property type="term" value="F:protein serine/threonine kinase activity"/>
    <property type="evidence" value="ECO:0007669"/>
    <property type="project" value="TreeGrafter"/>
</dbReference>
<keyword evidence="3 7" id="KW-0418">Kinase</keyword>
<evidence type="ECO:0000313" key="7">
    <source>
        <dbReference type="EMBL" id="OWK46388.1"/>
    </source>
</evidence>
<accession>A0A225E6F1</accession>
<dbReference type="PANTHER" id="PTHR43289:SF34">
    <property type="entry name" value="SERINE_THREONINE-PROTEIN KINASE YBDM-RELATED"/>
    <property type="match status" value="1"/>
</dbReference>
<keyword evidence="2" id="KW-0547">Nucleotide-binding</keyword>
<dbReference type="GO" id="GO:0005524">
    <property type="term" value="F:ATP binding"/>
    <property type="evidence" value="ECO:0007669"/>
    <property type="project" value="UniProtKB-KW"/>
</dbReference>
<evidence type="ECO:0000256" key="1">
    <source>
        <dbReference type="ARBA" id="ARBA00022679"/>
    </source>
</evidence>
<feature type="domain" description="Protein kinase" evidence="6">
    <location>
        <begin position="122"/>
        <end position="401"/>
    </location>
</feature>
<dbReference type="InterPro" id="IPR011009">
    <property type="entry name" value="Kinase-like_dom_sf"/>
</dbReference>
<dbReference type="PROSITE" id="PS50011">
    <property type="entry name" value="PROTEIN_KINASE_DOM"/>
    <property type="match status" value="1"/>
</dbReference>
<evidence type="ECO:0000313" key="8">
    <source>
        <dbReference type="Proteomes" id="UP000214646"/>
    </source>
</evidence>
<sequence>MSTPGPCPSTTELEALLLGQLPLARAAAVQRHIDWCESCPARVDGLKLESRLMKFLADKPAAEPEDVPPGLLGLMDRLERMLPGRVDDTVGDSAAIGRPLEDGTPFLLPPQGAGELGRLAGYRVIRLLGRGGMGFVFEAEDTLLVRPVGLKVLHPRAGRAPGARDRFLREARAMAAVKHDHIAVVHQVGLFTAPVGNEVPYLAMELLDGESLHAWMRANRRPPVSWVVRIGRQVAGGLAAAHAAGLTHRDVKPSNLWLEVPPRWKDDPADDRPAFGSVARVKIIDFGLAASSNLDPADHDGIGGTPAYMAPEQFRGGPIDGRVDLFALGCVLYELATGEHPFPGRGTVPTTGTGDPPPAPAHDLNPAVPAKFSDLIGRLLADSPNDRPPSARAVERELEALEAELAAARRPRRWARTGFVAAGFLILVLGVGAIAYETWGTTWGTGQSRGVHVQAVPPDRPPFPAGPPDQWWCKELGELPSKQQFTAVARKIAELNPGYDSQHASGWVEDEGVIRFRMISDAVQDVRPVRGLADMRTFGLSGTAPGRGKFENLEPLRGLRLHTVILTNNPNLTDLTPLQGQHITRLELSDTGVSSLEAIDGTLLEELFIDHTRITDLDPIRTMPKLRLLAITGTPVGSLEPLADSPIKQLWADVRPDRDGELVRRMPKLTHINDKPVKEFWQPAAPVVR</sequence>
<dbReference type="SUPFAM" id="SSF56112">
    <property type="entry name" value="Protein kinase-like (PK-like)"/>
    <property type="match status" value="1"/>
</dbReference>
<dbReference type="InterPro" id="IPR032675">
    <property type="entry name" value="LRR_dom_sf"/>
</dbReference>
<dbReference type="Gene3D" id="1.10.510.10">
    <property type="entry name" value="Transferase(Phosphotransferase) domain 1"/>
    <property type="match status" value="1"/>
</dbReference>
<keyword evidence="8" id="KW-1185">Reference proteome</keyword>
<reference evidence="8" key="1">
    <citation type="submission" date="2017-06" db="EMBL/GenBank/DDBJ databases">
        <title>Genome analysis of Fimbriiglobus ruber SP5, the first member of the order Planctomycetales with confirmed chitinolytic capability.</title>
        <authorList>
            <person name="Ravin N.V."/>
            <person name="Rakitin A.L."/>
            <person name="Ivanova A.A."/>
            <person name="Beletsky A.V."/>
            <person name="Kulichevskaya I.S."/>
            <person name="Mardanov A.V."/>
            <person name="Dedysh S.N."/>
        </authorList>
    </citation>
    <scope>NUCLEOTIDE SEQUENCE [LARGE SCALE GENOMIC DNA]</scope>
    <source>
        <strain evidence="8">SP5</strain>
    </source>
</reference>
<dbReference type="PANTHER" id="PTHR43289">
    <property type="entry name" value="MITOGEN-ACTIVATED PROTEIN KINASE KINASE KINASE 20-RELATED"/>
    <property type="match status" value="1"/>
</dbReference>
<dbReference type="AlphaFoldDB" id="A0A225E6F1"/>